<proteinExistence type="predicted"/>
<dbReference type="AlphaFoldDB" id="A0A8J3HUX4"/>
<protein>
    <recommendedName>
        <fullName evidence="1">Glutamyl-tRNA(Gln) amidotransferase subunit C</fullName>
    </recommendedName>
</protein>
<evidence type="ECO:0000313" key="2">
    <source>
        <dbReference type="EMBL" id="GHM59550.1"/>
    </source>
</evidence>
<sequence length="119" mass="13361">MKHKSTEDIILSLIKFANNKEANAIDTSEVEKIAKLVKIKLSQDEVEYYAGELAMLNWVNKILSHLNTDNILPMRYGGIVDTLHTRSDVVNCENTKDDILSCAQSEHGCFVVPKAINNE</sequence>
<dbReference type="InterPro" id="IPR003837">
    <property type="entry name" value="GatC"/>
</dbReference>
<comment type="caution">
    <text evidence="2">The sequence shown here is derived from an EMBL/GenBank/DDBJ whole genome shotgun (WGS) entry which is preliminary data.</text>
</comment>
<dbReference type="Pfam" id="PF02686">
    <property type="entry name" value="GatC"/>
    <property type="match status" value="1"/>
</dbReference>
<evidence type="ECO:0000256" key="1">
    <source>
        <dbReference type="ARBA" id="ARBA00014426"/>
    </source>
</evidence>
<dbReference type="EMBL" id="BNGU01000018">
    <property type="protein sequence ID" value="GHM59550.1"/>
    <property type="molecule type" value="Genomic_DNA"/>
</dbReference>
<keyword evidence="3" id="KW-1185">Reference proteome</keyword>
<name>A0A8J3HUX4_9RICK</name>
<dbReference type="GO" id="GO:0006450">
    <property type="term" value="P:regulation of translational fidelity"/>
    <property type="evidence" value="ECO:0007669"/>
    <property type="project" value="InterPro"/>
</dbReference>
<accession>A0A8J3HUX4</accession>
<organism evidence="2 3">
    <name type="scientific">Candidatus Mesenet longicola</name>
    <dbReference type="NCBI Taxonomy" id="1892558"/>
    <lineage>
        <taxon>Bacteria</taxon>
        <taxon>Pseudomonadati</taxon>
        <taxon>Pseudomonadota</taxon>
        <taxon>Alphaproteobacteria</taxon>
        <taxon>Rickettsiales</taxon>
        <taxon>Anaplasmataceae</taxon>
        <taxon>Candidatus Mesenet</taxon>
    </lineage>
</organism>
<evidence type="ECO:0000313" key="3">
    <source>
        <dbReference type="Proteomes" id="UP000637906"/>
    </source>
</evidence>
<dbReference type="Proteomes" id="UP000637906">
    <property type="component" value="Unassembled WGS sequence"/>
</dbReference>
<dbReference type="InterPro" id="IPR036113">
    <property type="entry name" value="Asp/Glu-ADT_sf_sub_c"/>
</dbReference>
<dbReference type="Gene3D" id="1.10.20.60">
    <property type="entry name" value="Glu-tRNAGln amidotransferase C subunit, N-terminal domain"/>
    <property type="match status" value="1"/>
</dbReference>
<reference evidence="2 3" key="1">
    <citation type="journal article" date="2021" name="Microb. Ecol.">
        <title>Candidatus Mesenet longicola: Novel Endosymbionts of Brontispa longissima that Induce Cytoplasmic Incompatibility.</title>
        <authorList>
            <person name="Takano S."/>
            <person name="Gotoh Y."/>
            <person name="Hayashi T."/>
        </authorList>
    </citation>
    <scope>NUCLEOTIDE SEQUENCE [LARGE SCALE GENOMIC DNA]</scope>
    <source>
        <strain evidence="2">L5</strain>
    </source>
</reference>
<dbReference type="SUPFAM" id="SSF141000">
    <property type="entry name" value="Glu-tRNAGln amidotransferase C subunit"/>
    <property type="match status" value="1"/>
</dbReference>
<gene>
    <name evidence="2" type="ORF">sL5_05430</name>
</gene>